<dbReference type="STRING" id="862908.BMS_0567"/>
<dbReference type="RefSeq" id="WP_014243264.1">
    <property type="nucleotide sequence ID" value="NC_016620.1"/>
</dbReference>
<dbReference type="PATRIC" id="fig|862908.3.peg.545"/>
<dbReference type="OrthoDB" id="5298396at2"/>
<reference evidence="2" key="1">
    <citation type="journal article" date="2013" name="ISME J.">
        <title>A small predatory core genome in the divergent marine Bacteriovorax marinus SJ and the terrestrial Bdellovibrio bacteriovorus.</title>
        <authorList>
            <person name="Crossman L.C."/>
            <person name="Chen H."/>
            <person name="Cerdeno-Tarraga A.M."/>
            <person name="Brooks K."/>
            <person name="Quail M.A."/>
            <person name="Pineiro S.A."/>
            <person name="Hobley L."/>
            <person name="Sockett R.E."/>
            <person name="Bentley S.D."/>
            <person name="Parkhill J."/>
            <person name="Williams H.N."/>
            <person name="Stine O.C."/>
        </authorList>
    </citation>
    <scope>NUCLEOTIDE SEQUENCE [LARGE SCALE GENOMIC DNA]</scope>
    <source>
        <strain evidence="2">ATCC BAA-682 / DSM 15412 / SJ</strain>
    </source>
</reference>
<gene>
    <name evidence="1" type="ordered locus">BMS_0567</name>
</gene>
<dbReference type="EMBL" id="FQ312005">
    <property type="protein sequence ID" value="CBW25477.1"/>
    <property type="molecule type" value="Genomic_DNA"/>
</dbReference>
<keyword evidence="2" id="KW-1185">Reference proteome</keyword>
<accession>E1X4P7</accession>
<dbReference type="HOGENOM" id="CLU_879316_0_0_7"/>
<proteinExistence type="predicted"/>
<sequence>MAKDVTKEFEQGMQTLGDIQALGDFSLSPLIERASFHFSEIHRKAEYSFENLESYSKVQEFLEKTIDNLLTSYTLRDEITHQVLLQKKFKDMSLEKWDRLLDIIPSSLQVMRIFKFVGTQNIQISNEGICVRGLIKTDESIIKYRELIYKASRKLLDKKTILTYQIEELEDPRICWLTIHVDMDHDESLSYNVDFSEKLGMKLGFSNLFSKYKVTPEQAAQLPRHLIIEISEDLEISKYYRVPDQYTRDSNKKEMLHFSFLFHPVSIIIPKVGLVERRPTSTNYKDTGSGLGQQEVKNQIGSNFRYIDFFSLINQS</sequence>
<name>E1X4P7_HALMS</name>
<protein>
    <submittedName>
        <fullName evidence="1">Uncharacterized protein</fullName>
    </submittedName>
</protein>
<dbReference type="Proteomes" id="UP000008963">
    <property type="component" value="Chromosome"/>
</dbReference>
<evidence type="ECO:0000313" key="2">
    <source>
        <dbReference type="Proteomes" id="UP000008963"/>
    </source>
</evidence>
<organism evidence="1 2">
    <name type="scientific">Halobacteriovorax marinus (strain ATCC BAA-682 / DSM 15412 / SJ)</name>
    <name type="common">Bacteriovorax marinus</name>
    <dbReference type="NCBI Taxonomy" id="862908"/>
    <lineage>
        <taxon>Bacteria</taxon>
        <taxon>Pseudomonadati</taxon>
        <taxon>Bdellovibrionota</taxon>
        <taxon>Bacteriovoracia</taxon>
        <taxon>Bacteriovoracales</taxon>
        <taxon>Halobacteriovoraceae</taxon>
        <taxon>Halobacteriovorax</taxon>
    </lineage>
</organism>
<dbReference type="AlphaFoldDB" id="E1X4P7"/>
<evidence type="ECO:0000313" key="1">
    <source>
        <dbReference type="EMBL" id="CBW25477.1"/>
    </source>
</evidence>
<dbReference type="KEGG" id="bmx:BMS_0567"/>